<gene>
    <name evidence="1" type="ORF">AVDCRST_MAG63-4909</name>
</gene>
<proteinExistence type="predicted"/>
<dbReference type="EMBL" id="CADCTO010000686">
    <property type="protein sequence ID" value="CAA9297612.1"/>
    <property type="molecule type" value="Genomic_DNA"/>
</dbReference>
<organism evidence="1">
    <name type="scientific">uncultured Armatimonadetes bacterium</name>
    <dbReference type="NCBI Taxonomy" id="157466"/>
    <lineage>
        <taxon>Bacteria</taxon>
        <taxon>Bacillati</taxon>
        <taxon>Armatimonadota</taxon>
        <taxon>environmental samples</taxon>
    </lineage>
</organism>
<evidence type="ECO:0000313" key="1">
    <source>
        <dbReference type="EMBL" id="CAA9297612.1"/>
    </source>
</evidence>
<sequence length="105" mass="11419">MAEALPPDEARHRVPSLYDIAGRLEVELERTVGDPTATLTAAQLGSFNQLLADARAVVPHSVALREDVAEADAATRPAELYRALHTTIVPTLHNALPPDEYRKRG</sequence>
<dbReference type="AlphaFoldDB" id="A0A6J4K6G0"/>
<protein>
    <submittedName>
        <fullName evidence="1">Uncharacterized protein</fullName>
    </submittedName>
</protein>
<accession>A0A6J4K6G0</accession>
<name>A0A6J4K6G0_9BACT</name>
<reference evidence="1" key="1">
    <citation type="submission" date="2020-02" db="EMBL/GenBank/DDBJ databases">
        <authorList>
            <person name="Meier V. D."/>
        </authorList>
    </citation>
    <scope>NUCLEOTIDE SEQUENCE</scope>
    <source>
        <strain evidence="1">AVDCRST_MAG63</strain>
    </source>
</reference>